<comment type="caution">
    <text evidence="2">The sequence shown here is derived from an EMBL/GenBank/DDBJ whole genome shotgun (WGS) entry which is preliminary data.</text>
</comment>
<evidence type="ECO:0000256" key="1">
    <source>
        <dbReference type="SAM" id="Coils"/>
    </source>
</evidence>
<name>K8PBD3_9BRAD</name>
<feature type="coiled-coil region" evidence="1">
    <location>
        <begin position="211"/>
        <end position="238"/>
    </location>
</feature>
<dbReference type="PATRIC" id="fig|883079.3.peg.955"/>
<dbReference type="HOGENOM" id="CLU_1025401_0_0_5"/>
<proteinExistence type="predicted"/>
<gene>
    <name evidence="2" type="ORF">HMPREF9696_00939</name>
</gene>
<dbReference type="AlphaFoldDB" id="K8PBD3"/>
<dbReference type="OrthoDB" id="8239443at2"/>
<evidence type="ECO:0000313" key="2">
    <source>
        <dbReference type="EMBL" id="EKS39927.1"/>
    </source>
</evidence>
<dbReference type="Proteomes" id="UP000001095">
    <property type="component" value="Unassembled WGS sequence"/>
</dbReference>
<evidence type="ECO:0000313" key="3">
    <source>
        <dbReference type="Proteomes" id="UP000001095"/>
    </source>
</evidence>
<sequence length="271" mass="30380">MVGLTQKALARVLELKHARDDAVVLVDSTVARISELRRLLPHNRPDAASIEFEISRLQGHLMDHKQHADALVQLLAQVGAFQETLKHDVVDAKHVRVRLDRGETILSAIADARKRIADIDAELRKVRHASPTREEQKAACDAWLDNLPRDARPRINASNHGKFSVAFSDPASYTTKLPIAAILNFVIPDQFRESLHAEIDRQPEPALVMSAEDKAKAIAELRAELLAQERREVELQRMAEREGQRIVYRPFVSAFALLGLELKDKDVAKAA</sequence>
<accession>K8PBD3</accession>
<dbReference type="EMBL" id="AGWY01000005">
    <property type="protein sequence ID" value="EKS39927.1"/>
    <property type="molecule type" value="Genomic_DNA"/>
</dbReference>
<keyword evidence="1" id="KW-0175">Coiled coil</keyword>
<keyword evidence="3" id="KW-1185">Reference proteome</keyword>
<organism evidence="2 3">
    <name type="scientific">Afipia clevelandensis ATCC 49720</name>
    <dbReference type="NCBI Taxonomy" id="883079"/>
    <lineage>
        <taxon>Bacteria</taxon>
        <taxon>Pseudomonadati</taxon>
        <taxon>Pseudomonadota</taxon>
        <taxon>Alphaproteobacteria</taxon>
        <taxon>Hyphomicrobiales</taxon>
        <taxon>Nitrobacteraceae</taxon>
        <taxon>Afipia</taxon>
    </lineage>
</organism>
<reference evidence="2 3" key="1">
    <citation type="submission" date="2012-04" db="EMBL/GenBank/DDBJ databases">
        <title>The Genome Sequence of Afipia clevelandensis ATCC 49720.</title>
        <authorList>
            <consortium name="The Broad Institute Genome Sequencing Platform"/>
            <person name="Earl A."/>
            <person name="Ward D."/>
            <person name="Feldgarden M."/>
            <person name="Gevers D."/>
            <person name="Huys G."/>
            <person name="Walker B."/>
            <person name="Young S.K."/>
            <person name="Zeng Q."/>
            <person name="Gargeya S."/>
            <person name="Fitzgerald M."/>
            <person name="Haas B."/>
            <person name="Abouelleil A."/>
            <person name="Alvarado L."/>
            <person name="Arachchi H.M."/>
            <person name="Berlin A."/>
            <person name="Chapman S.B."/>
            <person name="Goldberg J."/>
            <person name="Griggs A."/>
            <person name="Gujja S."/>
            <person name="Hansen M."/>
            <person name="Howarth C."/>
            <person name="Imamovic A."/>
            <person name="Larimer J."/>
            <person name="McCowen C."/>
            <person name="Montmayeur A."/>
            <person name="Murphy C."/>
            <person name="Neiman D."/>
            <person name="Pearson M."/>
            <person name="Priest M."/>
            <person name="Roberts A."/>
            <person name="Saif S."/>
            <person name="Shea T."/>
            <person name="Sisk P."/>
            <person name="Sykes S."/>
            <person name="Wortman J."/>
            <person name="Nusbaum C."/>
            <person name="Birren B."/>
        </authorList>
    </citation>
    <scope>NUCLEOTIDE SEQUENCE [LARGE SCALE GENOMIC DNA]</scope>
    <source>
        <strain evidence="2 3">ATCC 49720</strain>
    </source>
</reference>
<protein>
    <submittedName>
        <fullName evidence="2">Uncharacterized protein</fullName>
    </submittedName>
</protein>